<dbReference type="CDD" id="cd04301">
    <property type="entry name" value="NAT_SF"/>
    <property type="match status" value="1"/>
</dbReference>
<evidence type="ECO:0000256" key="1">
    <source>
        <dbReference type="SAM" id="Coils"/>
    </source>
</evidence>
<comment type="caution">
    <text evidence="2">The sequence shown here is derived from an EMBL/GenBank/DDBJ whole genome shotgun (WGS) entry which is preliminary data.</text>
</comment>
<accession>X1IHH7</accession>
<dbReference type="EMBL" id="BARU01043423">
    <property type="protein sequence ID" value="GAH81167.1"/>
    <property type="molecule type" value="Genomic_DNA"/>
</dbReference>
<protein>
    <recommendedName>
        <fullName evidence="3">SMC hinge domain-containing protein</fullName>
    </recommendedName>
</protein>
<gene>
    <name evidence="2" type="ORF">S03H2_66491</name>
</gene>
<keyword evidence="1" id="KW-0175">Coiled coil</keyword>
<organism evidence="2">
    <name type="scientific">marine sediment metagenome</name>
    <dbReference type="NCBI Taxonomy" id="412755"/>
    <lineage>
        <taxon>unclassified sequences</taxon>
        <taxon>metagenomes</taxon>
        <taxon>ecological metagenomes</taxon>
    </lineage>
</organism>
<feature type="non-terminal residue" evidence="2">
    <location>
        <position position="1"/>
    </location>
</feature>
<proteinExistence type="predicted"/>
<evidence type="ECO:0008006" key="3">
    <source>
        <dbReference type="Google" id="ProtNLM"/>
    </source>
</evidence>
<dbReference type="AlphaFoldDB" id="X1IHH7"/>
<evidence type="ECO:0000313" key="2">
    <source>
        <dbReference type="EMBL" id="GAH81167.1"/>
    </source>
</evidence>
<feature type="coiled-coil region" evidence="1">
    <location>
        <begin position="54"/>
        <end position="169"/>
    </location>
</feature>
<reference evidence="2" key="1">
    <citation type="journal article" date="2014" name="Front. Microbiol.">
        <title>High frequency of phylogenetically diverse reductive dehalogenase-homologous genes in deep subseafloor sedimentary metagenomes.</title>
        <authorList>
            <person name="Kawai M."/>
            <person name="Futagami T."/>
            <person name="Toyoda A."/>
            <person name="Takaki Y."/>
            <person name="Nishi S."/>
            <person name="Hori S."/>
            <person name="Arai W."/>
            <person name="Tsubouchi T."/>
            <person name="Morono Y."/>
            <person name="Uchiyama I."/>
            <person name="Ito T."/>
            <person name="Fujiyama A."/>
            <person name="Inagaki F."/>
            <person name="Takami H."/>
        </authorList>
    </citation>
    <scope>NUCLEOTIDE SEQUENCE</scope>
    <source>
        <strain evidence="2">Expedition CK06-06</strain>
    </source>
</reference>
<sequence length="178" mass="20655">YLPFVEKIIMKNKVAGMALISIRKTNFGFLFGNISNLIVDPSYRGEGLGEINHLNQQLEKSKTLQDKIKEFEEQLIKRERENVEITKSSMAKEEIVKRVEQKLELAQKESVKKSIEIENLKINFEKELGTLKAKENSYLDNIQILKMENSRMEKESGKLKDEIIDLKKKIKVLRRGSS</sequence>
<name>X1IHH7_9ZZZZ</name>